<dbReference type="Gene3D" id="2.40.50.140">
    <property type="entry name" value="Nucleic acid-binding proteins"/>
    <property type="match status" value="2"/>
</dbReference>
<organism evidence="3">
    <name type="scientific">Trypanosoma vivax (strain Y486)</name>
    <dbReference type="NCBI Taxonomy" id="1055687"/>
    <lineage>
        <taxon>Eukaryota</taxon>
        <taxon>Discoba</taxon>
        <taxon>Euglenozoa</taxon>
        <taxon>Kinetoplastea</taxon>
        <taxon>Metakinetoplastina</taxon>
        <taxon>Trypanosomatida</taxon>
        <taxon>Trypanosomatidae</taxon>
        <taxon>Trypanosoma</taxon>
        <taxon>Duttonella</taxon>
    </lineage>
</organism>
<dbReference type="InterPro" id="IPR002059">
    <property type="entry name" value="CSP_DNA-bd"/>
</dbReference>
<dbReference type="AlphaFoldDB" id="G0TYJ7"/>
<dbReference type="GO" id="GO:0003676">
    <property type="term" value="F:nucleic acid binding"/>
    <property type="evidence" value="ECO:0007669"/>
    <property type="project" value="InterPro"/>
</dbReference>
<proteinExistence type="predicted"/>
<evidence type="ECO:0000256" key="1">
    <source>
        <dbReference type="SAM" id="MobiDB-lite"/>
    </source>
</evidence>
<gene>
    <name evidence="3" type="ORF">TVY486_0703780</name>
</gene>
<dbReference type="EMBL" id="HE573023">
    <property type="protein sequence ID" value="CCC49044.1"/>
    <property type="molecule type" value="Genomic_DNA"/>
</dbReference>
<sequence length="375" mass="40975">MLRLAAWRYAISFTVPLLQRDDGKVTEGNSSSSVPLPTSSQTAQRHVGTVTSFMHRRGYGFIRGIEFPSANPASALAQQTSITSEGDHANFFFHRSSLDGGFYVTEGQTVSFDVRTIQPGAQLNEQLARTHESVKGGPSKALSVAHRIRRFDVATGREGAITPITLQGCVESWDAISGTGVIAELDLNGMLHDDAPRFSVGLEDLDLVRHSDFRRGLYVRFCLEQGDRTAARRVIIDRAAELKHRTRSSSVSSSGRVLTDTSHSSTERFHGTVRETVDGRFGFITVNETGNSVFFHMTNVAGWGDTSKGDDCGTVKPGDIVSFVVQDIKSGKHAGKKTCLDIRKCDAQQNLVKPEGDGSDKRGLSTEDDDFDFLE</sequence>
<dbReference type="PANTHER" id="PTHR11544">
    <property type="entry name" value="COLD SHOCK DOMAIN CONTAINING PROTEINS"/>
    <property type="match status" value="1"/>
</dbReference>
<dbReference type="InterPro" id="IPR012340">
    <property type="entry name" value="NA-bd_OB-fold"/>
</dbReference>
<dbReference type="InterPro" id="IPR050181">
    <property type="entry name" value="Cold_shock_domain"/>
</dbReference>
<evidence type="ECO:0000259" key="2">
    <source>
        <dbReference type="SMART" id="SM00357"/>
    </source>
</evidence>
<accession>G0TYJ7</accession>
<feature type="region of interest" description="Disordered" evidence="1">
    <location>
        <begin position="350"/>
        <end position="375"/>
    </location>
</feature>
<feature type="domain" description="Cold-shock" evidence="2">
    <location>
        <begin position="270"/>
        <end position="340"/>
    </location>
</feature>
<feature type="compositionally biased region" description="Low complexity" evidence="1">
    <location>
        <begin position="30"/>
        <end position="40"/>
    </location>
</feature>
<dbReference type="SMART" id="SM00357">
    <property type="entry name" value="CSP"/>
    <property type="match status" value="2"/>
</dbReference>
<dbReference type="VEuPathDB" id="TriTrypDB:TvY486_0703780"/>
<dbReference type="SUPFAM" id="SSF50249">
    <property type="entry name" value="Nucleic acid-binding proteins"/>
    <property type="match status" value="1"/>
</dbReference>
<feature type="region of interest" description="Disordered" evidence="1">
    <location>
        <begin position="24"/>
        <end position="46"/>
    </location>
</feature>
<dbReference type="InterPro" id="IPR011129">
    <property type="entry name" value="CSD"/>
</dbReference>
<protein>
    <recommendedName>
        <fullName evidence="2">Cold-shock domain-containing protein</fullName>
    </recommendedName>
</protein>
<evidence type="ECO:0000313" key="3">
    <source>
        <dbReference type="EMBL" id="CCC49044.1"/>
    </source>
</evidence>
<feature type="compositionally biased region" description="Basic and acidic residues" evidence="1">
    <location>
        <begin position="354"/>
        <end position="365"/>
    </location>
</feature>
<feature type="compositionally biased region" description="Acidic residues" evidence="1">
    <location>
        <begin position="366"/>
        <end position="375"/>
    </location>
</feature>
<dbReference type="CDD" id="cd04458">
    <property type="entry name" value="CSP_CDS"/>
    <property type="match status" value="1"/>
</dbReference>
<dbReference type="Pfam" id="PF00313">
    <property type="entry name" value="CSD"/>
    <property type="match status" value="1"/>
</dbReference>
<name>G0TYJ7_TRYVY</name>
<feature type="domain" description="Cold-shock" evidence="2">
    <location>
        <begin position="47"/>
        <end position="132"/>
    </location>
</feature>
<reference evidence="3" key="1">
    <citation type="journal article" date="2012" name="Proc. Natl. Acad. Sci. U.S.A.">
        <title>Antigenic diversity is generated by distinct evolutionary mechanisms in African trypanosome species.</title>
        <authorList>
            <person name="Jackson A.P."/>
            <person name="Berry A."/>
            <person name="Aslett M."/>
            <person name="Allison H.C."/>
            <person name="Burton P."/>
            <person name="Vavrova-Anderson J."/>
            <person name="Brown R."/>
            <person name="Browne H."/>
            <person name="Corton N."/>
            <person name="Hauser H."/>
            <person name="Gamble J."/>
            <person name="Gilderthorp R."/>
            <person name="Marcello L."/>
            <person name="McQuillan J."/>
            <person name="Otto T.D."/>
            <person name="Quail M.A."/>
            <person name="Sanders M.J."/>
            <person name="van Tonder A."/>
            <person name="Ginger M.L."/>
            <person name="Field M.C."/>
            <person name="Barry J.D."/>
            <person name="Hertz-Fowler C."/>
            <person name="Berriman M."/>
        </authorList>
    </citation>
    <scope>NUCLEOTIDE SEQUENCE</scope>
    <source>
        <strain evidence="3">Y486</strain>
    </source>
</reference>